<dbReference type="PANTHER" id="PTHR44591">
    <property type="entry name" value="STRESS RESPONSE REGULATOR PROTEIN 1"/>
    <property type="match status" value="1"/>
</dbReference>
<sequence length="542" mass="61928">MRKANTYFLKDIRVLVVDNSSTALQLIKQQLISLGVKYEKIVTVERYQNAIKAVETHQFNVIIIDYHLDQYLTGYELAMLLYRNRLISQTTGVLMISGDARQETVLTALSGKVRHFITKPLSNDKLAAKLFTIHSETQKLQQIAQAIQAGHPVSAASLFELINRSGFSVSLEAFLLEHWMSQNNWALVDMYITMSSTQAHPAKMCAVAHLLHRDNNTLQAIEELHQFLTENPLSIRVMDTLSQLYAESDQLINAAYWATKAFELTPSIGERASKASQLNASANKRNALLKIGHTYAQHMSLVDVNWLKSVIQHFHSLVHVFPLTESLSAKTEILQHANKFVYIASRKLTKKRKKQLDALHQLFQSHILIDQTNDSLAHSKLMQSIANFYDELFECPLILLMEYLPALELFGEQEIRNTLVRVLNARGANFQQLGRCKQATLLHRVNSSNLWETNTDLAKNEVLLEHYPYSSEAKIQYLHNYNEKTNTGKTKPRNNKKMNRIITELMTLDLPPNWKNWVITGRENNFSVIPPSAFSLSTFNRI</sequence>
<dbReference type="EMBL" id="JTKH01000024">
    <property type="protein sequence ID" value="KII76653.1"/>
    <property type="molecule type" value="Genomic_DNA"/>
</dbReference>
<keyword evidence="1 2" id="KW-0597">Phosphoprotein</keyword>
<dbReference type="PANTHER" id="PTHR44591:SF3">
    <property type="entry name" value="RESPONSE REGULATORY DOMAIN-CONTAINING PROTEIN"/>
    <property type="match status" value="1"/>
</dbReference>
<feature type="domain" description="Response regulatory" evidence="3">
    <location>
        <begin position="13"/>
        <end position="134"/>
    </location>
</feature>
<dbReference type="Pfam" id="PF00072">
    <property type="entry name" value="Response_reg"/>
    <property type="match status" value="1"/>
</dbReference>
<reference evidence="4 5" key="1">
    <citation type="submission" date="2014-11" db="EMBL/GenBank/DDBJ databases">
        <title>Draft Genome Sequence of Vibrio piscirenalis strains CECT 8603T and CECT 8604, two marine Gammaproteobacterium isolated from cultured gilthead sea bream (Sparus aurata).</title>
        <authorList>
            <person name="Arahal D.R."/>
            <person name="Rodrigo-Torres L."/>
            <person name="Lucena T."/>
            <person name="Pujalte M.J."/>
        </authorList>
    </citation>
    <scope>NUCLEOTIDE SEQUENCE [LARGE SCALE GENOMIC DNA]</scope>
    <source>
        <strain evidence="4 5">DCR 1-4-2</strain>
    </source>
</reference>
<evidence type="ECO:0000256" key="2">
    <source>
        <dbReference type="PROSITE-ProRule" id="PRU00169"/>
    </source>
</evidence>
<evidence type="ECO:0000256" key="1">
    <source>
        <dbReference type="ARBA" id="ARBA00022553"/>
    </source>
</evidence>
<gene>
    <name evidence="4" type="ORF">OJ16_17920</name>
</gene>
<comment type="caution">
    <text evidence="4">The sequence shown here is derived from an EMBL/GenBank/DDBJ whole genome shotgun (WGS) entry which is preliminary data.</text>
</comment>
<accession>A0A0C2NDY5</accession>
<dbReference type="InterPro" id="IPR050595">
    <property type="entry name" value="Bact_response_regulator"/>
</dbReference>
<evidence type="ECO:0000313" key="5">
    <source>
        <dbReference type="Proteomes" id="UP000031672"/>
    </source>
</evidence>
<evidence type="ECO:0000313" key="4">
    <source>
        <dbReference type="EMBL" id="KII76653.1"/>
    </source>
</evidence>
<dbReference type="RefSeq" id="WP_040992624.1">
    <property type="nucleotide sequence ID" value="NZ_JTKH01000024.1"/>
</dbReference>
<accession>A0A0C2K404</accession>
<evidence type="ECO:0000259" key="3">
    <source>
        <dbReference type="PROSITE" id="PS50110"/>
    </source>
</evidence>
<keyword evidence="5" id="KW-1185">Reference proteome</keyword>
<dbReference type="SUPFAM" id="SSF52172">
    <property type="entry name" value="CheY-like"/>
    <property type="match status" value="1"/>
</dbReference>
<dbReference type="InterPro" id="IPR011006">
    <property type="entry name" value="CheY-like_superfamily"/>
</dbReference>
<dbReference type="SMART" id="SM00448">
    <property type="entry name" value="REC"/>
    <property type="match status" value="1"/>
</dbReference>
<feature type="modified residue" description="4-aspartylphosphate" evidence="2">
    <location>
        <position position="65"/>
    </location>
</feature>
<dbReference type="AlphaFoldDB" id="A0A0C2K404"/>
<dbReference type="OrthoDB" id="5902636at2"/>
<dbReference type="Gene3D" id="3.40.50.2300">
    <property type="match status" value="1"/>
</dbReference>
<dbReference type="STRING" id="1461322.OJ16_17920"/>
<dbReference type="Proteomes" id="UP000031672">
    <property type="component" value="Unassembled WGS sequence"/>
</dbReference>
<protein>
    <recommendedName>
        <fullName evidence="3">Response regulatory domain-containing protein</fullName>
    </recommendedName>
</protein>
<organism evidence="4 5">
    <name type="scientific">Vibrio renipiscarius</name>
    <dbReference type="NCBI Taxonomy" id="1461322"/>
    <lineage>
        <taxon>Bacteria</taxon>
        <taxon>Pseudomonadati</taxon>
        <taxon>Pseudomonadota</taxon>
        <taxon>Gammaproteobacteria</taxon>
        <taxon>Vibrionales</taxon>
        <taxon>Vibrionaceae</taxon>
        <taxon>Vibrio</taxon>
    </lineage>
</organism>
<dbReference type="GO" id="GO:0000160">
    <property type="term" value="P:phosphorelay signal transduction system"/>
    <property type="evidence" value="ECO:0007669"/>
    <property type="project" value="InterPro"/>
</dbReference>
<proteinExistence type="predicted"/>
<dbReference type="PROSITE" id="PS50110">
    <property type="entry name" value="RESPONSE_REGULATORY"/>
    <property type="match status" value="1"/>
</dbReference>
<dbReference type="InterPro" id="IPR001789">
    <property type="entry name" value="Sig_transdc_resp-reg_receiver"/>
</dbReference>
<name>A0A0C2K404_9VIBR</name>